<feature type="binding site" evidence="17">
    <location>
        <position position="302"/>
    </location>
    <ligand>
        <name>(6S)-NADPHX</name>
        <dbReference type="ChEBI" id="CHEBI:64076"/>
    </ligand>
</feature>
<dbReference type="EC" id="4.2.1.136" evidence="19"/>
<feature type="binding site" evidence="18">
    <location>
        <position position="155"/>
    </location>
    <ligand>
        <name>K(+)</name>
        <dbReference type="ChEBI" id="CHEBI:29103"/>
    </ligand>
</feature>
<comment type="catalytic activity">
    <reaction evidence="1 18 19">
        <text>(6R)-NADHX = (6S)-NADHX</text>
        <dbReference type="Rhea" id="RHEA:32215"/>
        <dbReference type="ChEBI" id="CHEBI:64074"/>
        <dbReference type="ChEBI" id="CHEBI:64075"/>
        <dbReference type="EC" id="5.1.99.6"/>
    </reaction>
</comment>
<dbReference type="InterPro" id="IPR004443">
    <property type="entry name" value="YjeF_N_dom"/>
</dbReference>
<keyword evidence="12 17" id="KW-0456">Lyase</keyword>
<dbReference type="GO" id="GO:0110051">
    <property type="term" value="P:metabolite repair"/>
    <property type="evidence" value="ECO:0007669"/>
    <property type="project" value="TreeGrafter"/>
</dbReference>
<comment type="cofactor">
    <cofactor evidence="18 19">
        <name>K(+)</name>
        <dbReference type="ChEBI" id="CHEBI:29103"/>
    </cofactor>
    <text evidence="18 19">Binds 1 potassium ion per subunit.</text>
</comment>
<evidence type="ECO:0000256" key="18">
    <source>
        <dbReference type="HAMAP-Rule" id="MF_01966"/>
    </source>
</evidence>
<dbReference type="HAMAP" id="MF_01966">
    <property type="entry name" value="NADHX_epimerase"/>
    <property type="match status" value="1"/>
</dbReference>
<keyword evidence="6 17" id="KW-0547">Nucleotide-binding</keyword>
<comment type="subunit">
    <text evidence="17">Homotetramer.</text>
</comment>
<comment type="function">
    <text evidence="17">Catalyzes the dehydration of the S-form of NAD(P)HX at the expense of ADP, which is converted to AMP. Together with NAD(P)HX epimerase, which catalyzes the epimerization of the S- and R-forms, the enzyme allows the repair of both epimers of NAD(P)HX, a damaged form of NAD(P)H that is a result of enzymatic or heat-dependent hydration.</text>
</comment>
<comment type="similarity">
    <text evidence="4 19">In the C-terminal section; belongs to the NnrD/CARKD family.</text>
</comment>
<feature type="binding site" evidence="17">
    <location>
        <position position="249"/>
    </location>
    <ligand>
        <name>(6S)-NADPHX</name>
        <dbReference type="ChEBI" id="CHEBI:64076"/>
    </ligand>
</feature>
<proteinExistence type="inferred from homology"/>
<keyword evidence="8 17" id="KW-0521">NADP</keyword>
<dbReference type="EMBL" id="CP107246">
    <property type="protein sequence ID" value="WIM05969.1"/>
    <property type="molecule type" value="Genomic_DNA"/>
</dbReference>
<evidence type="ECO:0000256" key="7">
    <source>
        <dbReference type="ARBA" id="ARBA00022840"/>
    </source>
</evidence>
<feature type="binding site" evidence="18">
    <location>
        <begin position="57"/>
        <end position="61"/>
    </location>
    <ligand>
        <name>(6S)-NADPHX</name>
        <dbReference type="ChEBI" id="CHEBI:64076"/>
    </ligand>
</feature>
<evidence type="ECO:0000256" key="10">
    <source>
        <dbReference type="ARBA" id="ARBA00023027"/>
    </source>
</evidence>
<dbReference type="GO" id="GO:0005524">
    <property type="term" value="F:ATP binding"/>
    <property type="evidence" value="ECO:0007669"/>
    <property type="project" value="UniProtKB-UniRule"/>
</dbReference>
<evidence type="ECO:0000256" key="3">
    <source>
        <dbReference type="ARBA" id="ARBA00006001"/>
    </source>
</evidence>
<comment type="similarity">
    <text evidence="18">Belongs to the NnrE/AIBP family.</text>
</comment>
<dbReference type="KEGG" id="npv:OHM77_01370"/>
<evidence type="ECO:0000256" key="19">
    <source>
        <dbReference type="PIRNR" id="PIRNR017184"/>
    </source>
</evidence>
<feature type="binding site" evidence="17">
    <location>
        <begin position="392"/>
        <end position="396"/>
    </location>
    <ligand>
        <name>AMP</name>
        <dbReference type="ChEBI" id="CHEBI:456215"/>
    </ligand>
</feature>
<dbReference type="Pfam" id="PF01256">
    <property type="entry name" value="Carb_kinase"/>
    <property type="match status" value="1"/>
</dbReference>
<comment type="similarity">
    <text evidence="3 19">In the N-terminal section; belongs to the NnrE/AIBP family.</text>
</comment>
<feature type="binding site" evidence="18">
    <location>
        <position position="119"/>
    </location>
    <ligand>
        <name>K(+)</name>
        <dbReference type="ChEBI" id="CHEBI:29103"/>
    </ligand>
</feature>
<keyword evidence="13" id="KW-0511">Multifunctional enzyme</keyword>
<accession>A0AA49IYU5</accession>
<dbReference type="PIRSF" id="PIRSF017184">
    <property type="entry name" value="Nnr"/>
    <property type="match status" value="1"/>
</dbReference>
<evidence type="ECO:0000313" key="22">
    <source>
        <dbReference type="EMBL" id="WIM05969.1"/>
    </source>
</evidence>
<comment type="catalytic activity">
    <reaction evidence="16 17 19">
        <text>(6S)-NADPHX + ADP = AMP + phosphate + NADPH + H(+)</text>
        <dbReference type="Rhea" id="RHEA:32235"/>
        <dbReference type="ChEBI" id="CHEBI:15378"/>
        <dbReference type="ChEBI" id="CHEBI:43474"/>
        <dbReference type="ChEBI" id="CHEBI:57783"/>
        <dbReference type="ChEBI" id="CHEBI:64076"/>
        <dbReference type="ChEBI" id="CHEBI:456215"/>
        <dbReference type="ChEBI" id="CHEBI:456216"/>
        <dbReference type="EC" id="4.2.1.136"/>
    </reaction>
</comment>
<feature type="binding site" evidence="17">
    <location>
        <position position="422"/>
    </location>
    <ligand>
        <name>(6S)-NADPHX</name>
        <dbReference type="ChEBI" id="CHEBI:64076"/>
    </ligand>
</feature>
<dbReference type="InterPro" id="IPR036652">
    <property type="entry name" value="YjeF_N_dom_sf"/>
</dbReference>
<dbReference type="Proteomes" id="UP001234916">
    <property type="component" value="Chromosome"/>
</dbReference>
<evidence type="ECO:0000256" key="9">
    <source>
        <dbReference type="ARBA" id="ARBA00022958"/>
    </source>
</evidence>
<feature type="binding site" evidence="18">
    <location>
        <position position="58"/>
    </location>
    <ligand>
        <name>K(+)</name>
        <dbReference type="ChEBI" id="CHEBI:29103"/>
    </ligand>
</feature>
<keyword evidence="5 18" id="KW-0479">Metal-binding</keyword>
<dbReference type="InterPro" id="IPR030677">
    <property type="entry name" value="Nnr"/>
</dbReference>
<dbReference type="Pfam" id="PF03853">
    <property type="entry name" value="YjeF_N"/>
    <property type="match status" value="1"/>
</dbReference>
<evidence type="ECO:0000259" key="21">
    <source>
        <dbReference type="PROSITE" id="PS51385"/>
    </source>
</evidence>
<feature type="binding site" evidence="18">
    <location>
        <position position="134"/>
    </location>
    <ligand>
        <name>(6S)-NADPHX</name>
        <dbReference type="ChEBI" id="CHEBI:64076"/>
    </ligand>
</feature>
<dbReference type="AlphaFoldDB" id="A0AA49IYU5"/>
<evidence type="ECO:0000256" key="11">
    <source>
        <dbReference type="ARBA" id="ARBA00023235"/>
    </source>
</evidence>
<evidence type="ECO:0000256" key="17">
    <source>
        <dbReference type="HAMAP-Rule" id="MF_01965"/>
    </source>
</evidence>
<dbReference type="NCBIfam" id="TIGR00196">
    <property type="entry name" value="yjeF_cterm"/>
    <property type="match status" value="1"/>
</dbReference>
<dbReference type="HAMAP" id="MF_01965">
    <property type="entry name" value="NADHX_dehydratase"/>
    <property type="match status" value="1"/>
</dbReference>
<comment type="catalytic activity">
    <reaction evidence="15 17 19">
        <text>(6S)-NADHX + ADP = AMP + phosphate + NADH + H(+)</text>
        <dbReference type="Rhea" id="RHEA:32223"/>
        <dbReference type="ChEBI" id="CHEBI:15378"/>
        <dbReference type="ChEBI" id="CHEBI:43474"/>
        <dbReference type="ChEBI" id="CHEBI:57945"/>
        <dbReference type="ChEBI" id="CHEBI:64074"/>
        <dbReference type="ChEBI" id="CHEBI:456215"/>
        <dbReference type="ChEBI" id="CHEBI:456216"/>
        <dbReference type="EC" id="4.2.1.136"/>
    </reaction>
</comment>
<keyword evidence="11 18" id="KW-0413">Isomerase</keyword>
<keyword evidence="10 17" id="KW-0520">NAD</keyword>
<feature type="binding site" evidence="18">
    <location>
        <position position="152"/>
    </location>
    <ligand>
        <name>(6S)-NADPHX</name>
        <dbReference type="ChEBI" id="CHEBI:64076"/>
    </ligand>
</feature>
<dbReference type="PANTHER" id="PTHR12592">
    <property type="entry name" value="ATP-DEPENDENT (S)-NAD(P)H-HYDRATE DEHYDRATASE FAMILY MEMBER"/>
    <property type="match status" value="1"/>
</dbReference>
<evidence type="ECO:0000256" key="15">
    <source>
        <dbReference type="ARBA" id="ARBA00048238"/>
    </source>
</evidence>
<dbReference type="NCBIfam" id="TIGR00197">
    <property type="entry name" value="yjeF_nterm"/>
    <property type="match status" value="1"/>
</dbReference>
<feature type="domain" description="YjeF N-terminal" evidence="21">
    <location>
        <begin position="7"/>
        <end position="209"/>
    </location>
</feature>
<dbReference type="PROSITE" id="PS51385">
    <property type="entry name" value="YJEF_N"/>
    <property type="match status" value="1"/>
</dbReference>
<evidence type="ECO:0000256" key="8">
    <source>
        <dbReference type="ARBA" id="ARBA00022857"/>
    </source>
</evidence>
<comment type="function">
    <text evidence="14 19">Bifunctional enzyme that catalyzes the epimerization of the S- and R-forms of NAD(P)HX and the dehydration of the S-form of NAD(P)HX at the expense of ADP, which is converted to AMP. This allows the repair of both epimers of NAD(P)HX, a damaged form of NAD(P)H that is a result of enzymatic or heat-dependent hydration.</text>
</comment>
<dbReference type="Gene3D" id="3.40.50.10260">
    <property type="entry name" value="YjeF N-terminal domain"/>
    <property type="match status" value="1"/>
</dbReference>
<comment type="catalytic activity">
    <reaction evidence="2 18 19">
        <text>(6R)-NADPHX = (6S)-NADPHX</text>
        <dbReference type="Rhea" id="RHEA:32227"/>
        <dbReference type="ChEBI" id="CHEBI:64076"/>
        <dbReference type="ChEBI" id="CHEBI:64077"/>
        <dbReference type="EC" id="5.1.99.6"/>
    </reaction>
</comment>
<dbReference type="GO" id="GO:0052855">
    <property type="term" value="F:ADP-dependent NAD(P)H-hydrate dehydratase activity"/>
    <property type="evidence" value="ECO:0007669"/>
    <property type="project" value="UniProtKB-UniRule"/>
</dbReference>
<name>A0AA49IYU5_9PROT</name>
<dbReference type="GO" id="GO:0052856">
    <property type="term" value="F:NAD(P)HX epimerase activity"/>
    <property type="evidence" value="ECO:0007669"/>
    <property type="project" value="UniProtKB-UniRule"/>
</dbReference>
<protein>
    <recommendedName>
        <fullName evidence="19">Bifunctional NAD(P)H-hydrate repair enzyme</fullName>
    </recommendedName>
    <alternativeName>
        <fullName evidence="19">Nicotinamide nucleotide repair protein</fullName>
    </alternativeName>
    <domain>
        <recommendedName>
            <fullName evidence="19">ADP-dependent (S)-NAD(P)H-hydrate dehydratase</fullName>
            <ecNumber evidence="19">4.2.1.136</ecNumber>
        </recommendedName>
        <alternativeName>
            <fullName evidence="19">ADP-dependent NAD(P)HX dehydratase</fullName>
        </alternativeName>
    </domain>
    <domain>
        <recommendedName>
            <fullName evidence="19">NAD(P)H-hydrate epimerase</fullName>
            <ecNumber evidence="19">5.1.99.6</ecNumber>
        </recommendedName>
    </domain>
</protein>
<evidence type="ECO:0000256" key="13">
    <source>
        <dbReference type="ARBA" id="ARBA00023268"/>
    </source>
</evidence>
<dbReference type="SUPFAM" id="SSF64153">
    <property type="entry name" value="YjeF N-terminal domain-like"/>
    <property type="match status" value="1"/>
</dbReference>
<gene>
    <name evidence="17" type="primary">nnrD</name>
    <name evidence="18" type="synonym">nnrE</name>
    <name evidence="22" type="ORF">OHM77_01370</name>
</gene>
<dbReference type="PROSITE" id="PS51383">
    <property type="entry name" value="YJEF_C_3"/>
    <property type="match status" value="1"/>
</dbReference>
<dbReference type="PANTHER" id="PTHR12592:SF0">
    <property type="entry name" value="ATP-DEPENDENT (S)-NAD(P)H-HYDRATE DEHYDRATASE"/>
    <property type="match status" value="1"/>
</dbReference>
<dbReference type="InterPro" id="IPR000631">
    <property type="entry name" value="CARKD"/>
</dbReference>
<feature type="domain" description="YjeF C-terminal" evidence="20">
    <location>
        <begin position="214"/>
        <end position="482"/>
    </location>
</feature>
<dbReference type="SUPFAM" id="SSF53613">
    <property type="entry name" value="Ribokinase-like"/>
    <property type="match status" value="1"/>
</dbReference>
<evidence type="ECO:0000256" key="1">
    <source>
        <dbReference type="ARBA" id="ARBA00000013"/>
    </source>
</evidence>
<comment type="function">
    <text evidence="18">Catalyzes the epimerization of the S- and R-forms of NAD(P)HX, a damaged form of NAD(P)H that is a result of enzymatic or heat-dependent hydration. This is a prerequisite for the S-specific NAD(P)H-hydrate dehydratase to allow the repair of both epimers of NAD(P)HX.</text>
</comment>
<dbReference type="CDD" id="cd01171">
    <property type="entry name" value="YXKO-related"/>
    <property type="match status" value="1"/>
</dbReference>
<evidence type="ECO:0000256" key="4">
    <source>
        <dbReference type="ARBA" id="ARBA00009524"/>
    </source>
</evidence>
<reference evidence="22" key="1">
    <citation type="journal article" date="2023" name="Nat. Microbiol.">
        <title>Enrichment and characterization of a nitric oxide-reducing microbial community in a continuous bioreactor.</title>
        <authorList>
            <person name="Garrido-Amador P."/>
            <person name="Stortenbeker N."/>
            <person name="Wessels H.J.C.T."/>
            <person name="Speth D.R."/>
            <person name="Garcia-Heredia I."/>
            <person name="Kartal B."/>
        </authorList>
    </citation>
    <scope>NUCLEOTIDE SEQUENCE</scope>
    <source>
        <strain evidence="22">MAG1</strain>
    </source>
</reference>
<dbReference type="EC" id="5.1.99.6" evidence="19"/>
<comment type="cofactor">
    <cofactor evidence="17">
        <name>Mg(2+)</name>
        <dbReference type="ChEBI" id="CHEBI:18420"/>
    </cofactor>
</comment>
<dbReference type="GO" id="GO:0046496">
    <property type="term" value="P:nicotinamide nucleotide metabolic process"/>
    <property type="evidence" value="ECO:0007669"/>
    <property type="project" value="UniProtKB-UniRule"/>
</dbReference>
<feature type="binding site" evidence="17">
    <location>
        <position position="355"/>
    </location>
    <ligand>
        <name>(6S)-NADPHX</name>
        <dbReference type="ChEBI" id="CHEBI:64076"/>
    </ligand>
</feature>
<feature type="binding site" evidence="18">
    <location>
        <begin position="123"/>
        <end position="129"/>
    </location>
    <ligand>
        <name>(6S)-NADPHX</name>
        <dbReference type="ChEBI" id="CHEBI:64076"/>
    </ligand>
</feature>
<evidence type="ECO:0000259" key="20">
    <source>
        <dbReference type="PROSITE" id="PS51383"/>
    </source>
</evidence>
<evidence type="ECO:0000256" key="12">
    <source>
        <dbReference type="ARBA" id="ARBA00023239"/>
    </source>
</evidence>
<comment type="similarity">
    <text evidence="17">Belongs to the NnrD/CARKD family.</text>
</comment>
<keyword evidence="9 18" id="KW-0630">Potassium</keyword>
<evidence type="ECO:0000256" key="16">
    <source>
        <dbReference type="ARBA" id="ARBA00049209"/>
    </source>
</evidence>
<keyword evidence="7 17" id="KW-0067">ATP-binding</keyword>
<evidence type="ECO:0000256" key="2">
    <source>
        <dbReference type="ARBA" id="ARBA00000909"/>
    </source>
</evidence>
<evidence type="ECO:0000256" key="6">
    <source>
        <dbReference type="ARBA" id="ARBA00022741"/>
    </source>
</evidence>
<feature type="binding site" evidence="17">
    <location>
        <position position="421"/>
    </location>
    <ligand>
        <name>AMP</name>
        <dbReference type="ChEBI" id="CHEBI:456215"/>
    </ligand>
</feature>
<evidence type="ECO:0000256" key="5">
    <source>
        <dbReference type="ARBA" id="ARBA00022723"/>
    </source>
</evidence>
<dbReference type="InterPro" id="IPR029056">
    <property type="entry name" value="Ribokinase-like"/>
</dbReference>
<sequence>MNPAAIFRTAGIRVIEARHADAHPPLMERAGKALADAALEMLGGGRGTPLIVAGPGNNGGDGFVCARLLKARGIVPALVFAGAADRLPDDARAAHDAWLAAGGKILPEIPDFPFALAVDALFGIGLARPLEARYGELVEAINGRGCPVLAVDIPSGLCADTGRILGNAVRASRTITFIALKPGLLTLDGPDCCGDLRISDLGLDAGEPEGRRISADLFRNCLRPRLKNSHKGSFGTAGILGGAKGYAGAALLAGRAALRLGAGRVLVGMLERLAVDPAQPELMLREAGEVFGLASALAVGPGLGQSKTALDLMRKAVDAPRPLVVDADGLNLLAEHPVILNRLSRRQSPTILTPHPLEAARLLKTDTTAVQADRVAAALELARRTRAHVALKGCGTILASPDGQWAINATGNPGLASAGSGDALAGIAVALLAQGWPVRETLACAVHLHGAAADALVARGIGPVGLAAGELVDDARALLNRWIAGD</sequence>
<evidence type="ECO:0000256" key="14">
    <source>
        <dbReference type="ARBA" id="ARBA00025153"/>
    </source>
</evidence>
<dbReference type="Gene3D" id="3.40.1190.20">
    <property type="match status" value="1"/>
</dbReference>
<organism evidence="22">
    <name type="scientific">Candidatus Nitricoxidivorans perseverans</name>
    <dbReference type="NCBI Taxonomy" id="2975601"/>
    <lineage>
        <taxon>Bacteria</taxon>
        <taxon>Pseudomonadati</taxon>
        <taxon>Pseudomonadota</taxon>
        <taxon>Betaproteobacteria</taxon>
        <taxon>Nitrosomonadales</taxon>
        <taxon>Sterolibacteriaceae</taxon>
        <taxon>Candidatus Nitricoxidivorans</taxon>
    </lineage>
</organism>
<dbReference type="GO" id="GO:0046872">
    <property type="term" value="F:metal ion binding"/>
    <property type="evidence" value="ECO:0007669"/>
    <property type="project" value="UniProtKB-UniRule"/>
</dbReference>